<feature type="chain" id="PRO_5024448351" description="MFS transporter" evidence="2">
    <location>
        <begin position="23"/>
        <end position="139"/>
    </location>
</feature>
<keyword evidence="1" id="KW-1133">Transmembrane helix</keyword>
<reference evidence="3 4" key="1">
    <citation type="submission" date="2019-05" db="EMBL/GenBank/DDBJ databases">
        <title>Streptomyces sp. NEAU-C151, a novel actinomycete isolated from soil.</title>
        <authorList>
            <person name="Han L."/>
            <person name="Jiang H."/>
        </authorList>
    </citation>
    <scope>NUCLEOTIDE SEQUENCE [LARGE SCALE GENOMIC DNA]</scope>
    <source>
        <strain evidence="3 4">NEAU-C151</strain>
    </source>
</reference>
<dbReference type="AlphaFoldDB" id="A0A5R9FHD4"/>
<proteinExistence type="predicted"/>
<keyword evidence="1" id="KW-0812">Transmembrane</keyword>
<feature type="transmembrane region" description="Helical" evidence="1">
    <location>
        <begin position="32"/>
        <end position="49"/>
    </location>
</feature>
<evidence type="ECO:0008006" key="5">
    <source>
        <dbReference type="Google" id="ProtNLM"/>
    </source>
</evidence>
<sequence length="139" mass="15343">MRYRRAASAAMALLLAGMLVFALTSDGNAFTHAPWILGLFLWLVLWGVLRSGTRAIAERPAERLDEREREVRDRVGFIGYQFAIASGMAVVLMLVVFQNDRAVLDRAPAVLTTLMLAASVLPTVILGWARPDEELDADD</sequence>
<name>A0A5R9FHD4_9ACTN</name>
<dbReference type="Proteomes" id="UP000305906">
    <property type="component" value="Unassembled WGS sequence"/>
</dbReference>
<dbReference type="EMBL" id="VBZC01000095">
    <property type="protein sequence ID" value="TLS39994.1"/>
    <property type="molecule type" value="Genomic_DNA"/>
</dbReference>
<feature type="transmembrane region" description="Helical" evidence="1">
    <location>
        <begin position="109"/>
        <end position="129"/>
    </location>
</feature>
<organism evidence="3 4">
    <name type="scientific">Streptomyces montanus</name>
    <dbReference type="NCBI Taxonomy" id="2580423"/>
    <lineage>
        <taxon>Bacteria</taxon>
        <taxon>Bacillati</taxon>
        <taxon>Actinomycetota</taxon>
        <taxon>Actinomycetes</taxon>
        <taxon>Kitasatosporales</taxon>
        <taxon>Streptomycetaceae</taxon>
        <taxon>Streptomyces</taxon>
    </lineage>
</organism>
<keyword evidence="2" id="KW-0732">Signal</keyword>
<feature type="transmembrane region" description="Helical" evidence="1">
    <location>
        <begin position="77"/>
        <end position="97"/>
    </location>
</feature>
<comment type="caution">
    <text evidence="3">The sequence shown here is derived from an EMBL/GenBank/DDBJ whole genome shotgun (WGS) entry which is preliminary data.</text>
</comment>
<gene>
    <name evidence="3" type="ORF">FE633_43940</name>
</gene>
<keyword evidence="1" id="KW-0472">Membrane</keyword>
<evidence type="ECO:0000313" key="3">
    <source>
        <dbReference type="EMBL" id="TLS39994.1"/>
    </source>
</evidence>
<evidence type="ECO:0000256" key="2">
    <source>
        <dbReference type="SAM" id="SignalP"/>
    </source>
</evidence>
<keyword evidence="4" id="KW-1185">Reference proteome</keyword>
<accession>A0A5R9FHD4</accession>
<feature type="signal peptide" evidence="2">
    <location>
        <begin position="1"/>
        <end position="22"/>
    </location>
</feature>
<protein>
    <recommendedName>
        <fullName evidence="5">MFS transporter</fullName>
    </recommendedName>
</protein>
<evidence type="ECO:0000256" key="1">
    <source>
        <dbReference type="SAM" id="Phobius"/>
    </source>
</evidence>
<evidence type="ECO:0000313" key="4">
    <source>
        <dbReference type="Proteomes" id="UP000305906"/>
    </source>
</evidence>